<name>A0A2K8SHM3_9NOSO</name>
<reference evidence="1 2" key="1">
    <citation type="submission" date="2017-11" db="EMBL/GenBank/DDBJ databases">
        <title>Complete genome of a free-living desiccation-tolerant cyanobacterium and its photosynthetic adaptation to extreme terrestrial habitat.</title>
        <authorList>
            <person name="Shang J."/>
        </authorList>
    </citation>
    <scope>NUCLEOTIDE SEQUENCE [LARGE SCALE GENOMIC DNA]</scope>
    <source>
        <strain evidence="1 2">CCNUN1</strain>
    </source>
</reference>
<evidence type="ECO:0000313" key="1">
    <source>
        <dbReference type="EMBL" id="AUB34840.1"/>
    </source>
</evidence>
<keyword evidence="2" id="KW-1185">Reference proteome</keyword>
<dbReference type="EMBL" id="CP024785">
    <property type="protein sequence ID" value="AUB34840.1"/>
    <property type="molecule type" value="Genomic_DNA"/>
</dbReference>
<dbReference type="Proteomes" id="UP000232003">
    <property type="component" value="Chromosome"/>
</dbReference>
<gene>
    <name evidence="1" type="ORF">COO91_00678</name>
</gene>
<protein>
    <submittedName>
        <fullName evidence="1">Uncharacterized protein</fullName>
    </submittedName>
</protein>
<organism evidence="1 2">
    <name type="scientific">Nostoc flagelliforme CCNUN1</name>
    <dbReference type="NCBI Taxonomy" id="2038116"/>
    <lineage>
        <taxon>Bacteria</taxon>
        <taxon>Bacillati</taxon>
        <taxon>Cyanobacteriota</taxon>
        <taxon>Cyanophyceae</taxon>
        <taxon>Nostocales</taxon>
        <taxon>Nostocaceae</taxon>
        <taxon>Nostoc</taxon>
    </lineage>
</organism>
<sequence length="46" mass="4929">MLLDAATALLALIASMDCEDLVSPWLHAVVSSRTHATEIDNFEGSL</sequence>
<accession>A0A2K8SHM3</accession>
<dbReference type="KEGG" id="nfl:COO91_00678"/>
<evidence type="ECO:0000313" key="2">
    <source>
        <dbReference type="Proteomes" id="UP000232003"/>
    </source>
</evidence>
<proteinExistence type="predicted"/>
<dbReference type="AlphaFoldDB" id="A0A2K8SHM3"/>